<evidence type="ECO:0008006" key="5">
    <source>
        <dbReference type="Google" id="ProtNLM"/>
    </source>
</evidence>
<evidence type="ECO:0000256" key="2">
    <source>
        <dbReference type="ARBA" id="ARBA00022679"/>
    </source>
</evidence>
<dbReference type="Proteomes" id="UP000178606">
    <property type="component" value="Unassembled WGS sequence"/>
</dbReference>
<comment type="caution">
    <text evidence="3">The sequence shown here is derived from an EMBL/GenBank/DDBJ whole genome shotgun (WGS) entry which is preliminary data.</text>
</comment>
<dbReference type="SUPFAM" id="SSF53756">
    <property type="entry name" value="UDP-Glycosyltransferase/glycogen phosphorylase"/>
    <property type="match status" value="1"/>
</dbReference>
<protein>
    <recommendedName>
        <fullName evidence="5">Glycosyl transferase family 1 domain-containing protein</fullName>
    </recommendedName>
</protein>
<dbReference type="AlphaFoldDB" id="A0A1F6D7C5"/>
<dbReference type="Pfam" id="PF13692">
    <property type="entry name" value="Glyco_trans_1_4"/>
    <property type="match status" value="1"/>
</dbReference>
<gene>
    <name evidence="3" type="ORF">A3F84_24345</name>
</gene>
<dbReference type="GO" id="GO:0016757">
    <property type="term" value="F:glycosyltransferase activity"/>
    <property type="evidence" value="ECO:0007669"/>
    <property type="project" value="UniProtKB-KW"/>
</dbReference>
<evidence type="ECO:0000256" key="1">
    <source>
        <dbReference type="ARBA" id="ARBA00022676"/>
    </source>
</evidence>
<evidence type="ECO:0000313" key="3">
    <source>
        <dbReference type="EMBL" id="OGG57261.1"/>
    </source>
</evidence>
<sequence length="358" mass="40873">MRAFFFWERVGGLTLDYPCNPYAGLLARALEKRGVHLELGDYAFEQAWLRSHRAEYEVLHLNWLHHFYRADDLDATLKRYARFVENLTFARALGYRIVWTMHNLYPHERPHPEVDHLARLLVCQMADAVIAHCEYAAGLARRLFYRTGSLHVIPHGHFIDVFQNEVSREEARRRLGILDGAFVYLFFGNARAYKGIDRLIDTFRKVAEEDAALILMTRWGLNPAYGKEVERMAGRDGRIRIFTSSFFQNDEFQVYLNAADVVVLPFVDVLTSGSAITAMSFGKPVILPRLGCLPELADDTMGLLYDPEDATGLEKAIVEARKRDLKAAGRAAFARARALDWDGIAARVAEVYSVKRET</sequence>
<evidence type="ECO:0000313" key="4">
    <source>
        <dbReference type="Proteomes" id="UP000178606"/>
    </source>
</evidence>
<organism evidence="3 4">
    <name type="scientific">Handelsmanbacteria sp. (strain RIFCSPLOWO2_12_FULL_64_10)</name>
    <dbReference type="NCBI Taxonomy" id="1817868"/>
    <lineage>
        <taxon>Bacteria</taxon>
        <taxon>Candidatus Handelsmaniibacteriota</taxon>
    </lineage>
</organism>
<name>A0A1F6D7C5_HANXR</name>
<dbReference type="EMBL" id="MFKF01000004">
    <property type="protein sequence ID" value="OGG57261.1"/>
    <property type="molecule type" value="Genomic_DNA"/>
</dbReference>
<keyword evidence="1" id="KW-0328">Glycosyltransferase</keyword>
<reference evidence="3 4" key="1">
    <citation type="journal article" date="2016" name="Nat. Commun.">
        <title>Thousands of microbial genomes shed light on interconnected biogeochemical processes in an aquifer system.</title>
        <authorList>
            <person name="Anantharaman K."/>
            <person name="Brown C.T."/>
            <person name="Hug L.A."/>
            <person name="Sharon I."/>
            <person name="Castelle C.J."/>
            <person name="Probst A.J."/>
            <person name="Thomas B.C."/>
            <person name="Singh A."/>
            <person name="Wilkins M.J."/>
            <person name="Karaoz U."/>
            <person name="Brodie E.L."/>
            <person name="Williams K.H."/>
            <person name="Hubbard S.S."/>
            <person name="Banfield J.F."/>
        </authorList>
    </citation>
    <scope>NUCLEOTIDE SEQUENCE [LARGE SCALE GENOMIC DNA]</scope>
    <source>
        <strain evidence="4">RIFCSPLOWO2_12_FULL_64_10</strain>
    </source>
</reference>
<accession>A0A1F6D7C5</accession>
<dbReference type="Gene3D" id="3.40.50.2000">
    <property type="entry name" value="Glycogen Phosphorylase B"/>
    <property type="match status" value="2"/>
</dbReference>
<keyword evidence="2" id="KW-0808">Transferase</keyword>
<dbReference type="PANTHER" id="PTHR12526">
    <property type="entry name" value="GLYCOSYLTRANSFERASE"/>
    <property type="match status" value="1"/>
</dbReference>
<dbReference type="PANTHER" id="PTHR12526:SF510">
    <property type="entry name" value="D-INOSITOL 3-PHOSPHATE GLYCOSYLTRANSFERASE"/>
    <property type="match status" value="1"/>
</dbReference>
<proteinExistence type="predicted"/>